<protein>
    <submittedName>
        <fullName evidence="3">Uncharacterized protein</fullName>
    </submittedName>
</protein>
<reference evidence="3 4" key="1">
    <citation type="journal article" date="2013" name="Genome Announc.">
        <title>Draft Genome Sequence of Strain JLT2015T, Belonging to the Family Sphingomonadaceae of the Alphaproteobacteria.</title>
        <authorList>
            <person name="Tang K."/>
            <person name="Liu K."/>
            <person name="Li S."/>
            <person name="Jiao N."/>
        </authorList>
    </citation>
    <scope>NUCLEOTIDE SEQUENCE [LARGE SCALE GENOMIC DNA]</scope>
    <source>
        <strain evidence="3 4">JLT2015</strain>
    </source>
</reference>
<feature type="compositionally biased region" description="Polar residues" evidence="1">
    <location>
        <begin position="83"/>
        <end position="95"/>
    </location>
</feature>
<name>M2U949_9SPHN</name>
<gene>
    <name evidence="3" type="ORF">C725_0412</name>
</gene>
<accession>M2U949</accession>
<organism evidence="3 4">
    <name type="scientific">Pacificimonas flava</name>
    <dbReference type="NCBI Taxonomy" id="1234595"/>
    <lineage>
        <taxon>Bacteria</taxon>
        <taxon>Pseudomonadati</taxon>
        <taxon>Pseudomonadota</taxon>
        <taxon>Alphaproteobacteria</taxon>
        <taxon>Sphingomonadales</taxon>
        <taxon>Sphingosinicellaceae</taxon>
        <taxon>Pacificimonas</taxon>
    </lineage>
</organism>
<keyword evidence="4" id="KW-1185">Reference proteome</keyword>
<dbReference type="OrthoDB" id="7559965at2"/>
<evidence type="ECO:0000256" key="1">
    <source>
        <dbReference type="SAM" id="MobiDB-lite"/>
    </source>
</evidence>
<dbReference type="EMBL" id="AMRV01000001">
    <property type="protein sequence ID" value="EMD84482.1"/>
    <property type="molecule type" value="Genomic_DNA"/>
</dbReference>
<evidence type="ECO:0000256" key="2">
    <source>
        <dbReference type="SAM" id="SignalP"/>
    </source>
</evidence>
<dbReference type="Proteomes" id="UP000011717">
    <property type="component" value="Unassembled WGS sequence"/>
</dbReference>
<evidence type="ECO:0000313" key="4">
    <source>
        <dbReference type="Proteomes" id="UP000011717"/>
    </source>
</evidence>
<dbReference type="RefSeq" id="WP_008599850.1">
    <property type="nucleotide sequence ID" value="NZ_AMRV01000001.1"/>
</dbReference>
<keyword evidence="2" id="KW-0732">Signal</keyword>
<evidence type="ECO:0000313" key="3">
    <source>
        <dbReference type="EMBL" id="EMD84482.1"/>
    </source>
</evidence>
<comment type="caution">
    <text evidence="3">The sequence shown here is derived from an EMBL/GenBank/DDBJ whole genome shotgun (WGS) entry which is preliminary data.</text>
</comment>
<dbReference type="AlphaFoldDB" id="M2U949"/>
<feature type="signal peptide" evidence="2">
    <location>
        <begin position="1"/>
        <end position="21"/>
    </location>
</feature>
<feature type="region of interest" description="Disordered" evidence="1">
    <location>
        <begin position="82"/>
        <end position="112"/>
    </location>
</feature>
<feature type="chain" id="PRO_5004026555" evidence="2">
    <location>
        <begin position="22"/>
        <end position="249"/>
    </location>
</feature>
<proteinExistence type="predicted"/>
<sequence length="249" mass="24753">MGRAAPLALLAGLLVAYPAAGQIMSAPVRIVPDEDLAEMRGGLILPSGLEIALAVRQDTSIDGALVLRTSYVVDQGAPKLSILTPSPGQTVPGTTGQDAQGGRGPAAAPGGDGSVVIDRAGGIALFQPGLSGPTGVQVNVTRGGAPPSDEGLTAVSLQPGESATTPSGTLTLDAIPGGSRIGLQNVGTEISHLVGQTIGTTIANSANDRTIDTVSVIDLNLTNVSPDLIGSGMLTVENVAVEAARMAIE</sequence>